<dbReference type="PANTHER" id="PTHR34835">
    <property type="entry name" value="OS07G0283600 PROTEIN-RELATED"/>
    <property type="match status" value="1"/>
</dbReference>
<name>A0A396IMT8_MEDTR</name>
<gene>
    <name evidence="2" type="ORF">MtrunA17_Chr3g0087111</name>
</gene>
<evidence type="ECO:0000313" key="2">
    <source>
        <dbReference type="EMBL" id="RHN66101.1"/>
    </source>
</evidence>
<comment type="caution">
    <text evidence="2">The sequence shown here is derived from an EMBL/GenBank/DDBJ whole genome shotgun (WGS) entry which is preliminary data.</text>
</comment>
<dbReference type="Gramene" id="rna14016">
    <property type="protein sequence ID" value="RHN66101.1"/>
    <property type="gene ID" value="gene14016"/>
</dbReference>
<dbReference type="EMBL" id="PSQE01000003">
    <property type="protein sequence ID" value="RHN66101.1"/>
    <property type="molecule type" value="Genomic_DNA"/>
</dbReference>
<organism evidence="2">
    <name type="scientific">Medicago truncatula</name>
    <name type="common">Barrel medic</name>
    <name type="synonym">Medicago tribuloides</name>
    <dbReference type="NCBI Taxonomy" id="3880"/>
    <lineage>
        <taxon>Eukaryota</taxon>
        <taxon>Viridiplantae</taxon>
        <taxon>Streptophyta</taxon>
        <taxon>Embryophyta</taxon>
        <taxon>Tracheophyta</taxon>
        <taxon>Spermatophyta</taxon>
        <taxon>Magnoliopsida</taxon>
        <taxon>eudicotyledons</taxon>
        <taxon>Gunneridae</taxon>
        <taxon>Pentapetalae</taxon>
        <taxon>rosids</taxon>
        <taxon>fabids</taxon>
        <taxon>Fabales</taxon>
        <taxon>Fabaceae</taxon>
        <taxon>Papilionoideae</taxon>
        <taxon>50 kb inversion clade</taxon>
        <taxon>NPAAA clade</taxon>
        <taxon>Hologalegina</taxon>
        <taxon>IRL clade</taxon>
        <taxon>Trifolieae</taxon>
        <taxon>Medicago</taxon>
    </lineage>
</organism>
<dbReference type="Proteomes" id="UP000265566">
    <property type="component" value="Chromosome 3"/>
</dbReference>
<evidence type="ECO:0000256" key="1">
    <source>
        <dbReference type="SAM" id="MobiDB-lite"/>
    </source>
</evidence>
<feature type="compositionally biased region" description="Polar residues" evidence="1">
    <location>
        <begin position="1"/>
        <end position="10"/>
    </location>
</feature>
<proteinExistence type="predicted"/>
<feature type="compositionally biased region" description="Basic residues" evidence="1">
    <location>
        <begin position="70"/>
        <end position="81"/>
    </location>
</feature>
<feature type="compositionally biased region" description="Basic and acidic residues" evidence="1">
    <location>
        <begin position="34"/>
        <end position="51"/>
    </location>
</feature>
<sequence length="326" mass="37377">MKTKQVNKSNDLGPIPNFSIGLTQLEQEQASDDDNGKKNGKKMEKKTDQINRGKRKQQSDEGSSDDKNAKKSGKKMKKKPDQKKQQSTGEESDEKKSIFVNKSDEASSDDKNGKKNLDVDQRLRHKLSIPKVYDLTKSIDGKRRKDQIIQLLNESGFGGMVHICKWTKIHKFFVEWVVRHFEKENMWIRLSKTDVLPLKEEDVHRVYHLPMAGEQINIKLCSEAAIKRLRVELGLDGDYSPFVKATELEIRLKIMEKPKAWVKGAICLIIHNILCPTNSSLVSLHYAQVLEEASSYNWCSHVLQYMKDGLQNPEVANPLADFHFLM</sequence>
<feature type="compositionally biased region" description="Basic and acidic residues" evidence="1">
    <location>
        <begin position="93"/>
        <end position="119"/>
    </location>
</feature>
<reference evidence="2" key="1">
    <citation type="journal article" date="2018" name="Nat. Plants">
        <title>Whole-genome landscape of Medicago truncatula symbiotic genes.</title>
        <authorList>
            <person name="Pecrix Y."/>
            <person name="Gamas P."/>
            <person name="Carrere S."/>
        </authorList>
    </citation>
    <scope>NUCLEOTIDE SEQUENCE</scope>
    <source>
        <tissue evidence="2">Leaves</tissue>
    </source>
</reference>
<dbReference type="PANTHER" id="PTHR34835:SF34">
    <property type="entry name" value="OS08G0555500 PROTEIN"/>
    <property type="match status" value="1"/>
</dbReference>
<accession>A0A396IMT8</accession>
<feature type="region of interest" description="Disordered" evidence="1">
    <location>
        <begin position="1"/>
        <end position="119"/>
    </location>
</feature>
<dbReference type="AlphaFoldDB" id="A0A396IMT8"/>
<protein>
    <submittedName>
        <fullName evidence="2">Uncharacterized protein</fullName>
    </submittedName>
</protein>